<evidence type="ECO:0000313" key="1">
    <source>
        <dbReference type="EMBL" id="MPC69462.1"/>
    </source>
</evidence>
<protein>
    <submittedName>
        <fullName evidence="1">Uncharacterized protein</fullName>
    </submittedName>
</protein>
<name>A0A5B7HEC0_PORTR</name>
<proteinExistence type="predicted"/>
<evidence type="ECO:0000313" key="2">
    <source>
        <dbReference type="Proteomes" id="UP000324222"/>
    </source>
</evidence>
<accession>A0A5B7HEC0</accession>
<gene>
    <name evidence="1" type="ORF">E2C01_063687</name>
</gene>
<organism evidence="1 2">
    <name type="scientific">Portunus trituberculatus</name>
    <name type="common">Swimming crab</name>
    <name type="synonym">Neptunus trituberculatus</name>
    <dbReference type="NCBI Taxonomy" id="210409"/>
    <lineage>
        <taxon>Eukaryota</taxon>
        <taxon>Metazoa</taxon>
        <taxon>Ecdysozoa</taxon>
        <taxon>Arthropoda</taxon>
        <taxon>Crustacea</taxon>
        <taxon>Multicrustacea</taxon>
        <taxon>Malacostraca</taxon>
        <taxon>Eumalacostraca</taxon>
        <taxon>Eucarida</taxon>
        <taxon>Decapoda</taxon>
        <taxon>Pleocyemata</taxon>
        <taxon>Brachyura</taxon>
        <taxon>Eubrachyura</taxon>
        <taxon>Portunoidea</taxon>
        <taxon>Portunidae</taxon>
        <taxon>Portuninae</taxon>
        <taxon>Portunus</taxon>
    </lineage>
</organism>
<sequence length="105" mass="11383">MSLHYPNLNLACGTEPQLYLYESVGPLVTFSLEGRVGGRARTQEVTIKASRGAISADRHSLPGDIAPVSSSSLHAPLPAQSLRTLYFLTTVILQRLGSKECFSCY</sequence>
<dbReference type="EMBL" id="VSRR010029460">
    <property type="protein sequence ID" value="MPC69462.1"/>
    <property type="molecule type" value="Genomic_DNA"/>
</dbReference>
<dbReference type="AlphaFoldDB" id="A0A5B7HEC0"/>
<comment type="caution">
    <text evidence="1">The sequence shown here is derived from an EMBL/GenBank/DDBJ whole genome shotgun (WGS) entry which is preliminary data.</text>
</comment>
<reference evidence="1 2" key="1">
    <citation type="submission" date="2019-05" db="EMBL/GenBank/DDBJ databases">
        <title>Another draft genome of Portunus trituberculatus and its Hox gene families provides insights of decapod evolution.</title>
        <authorList>
            <person name="Jeong J.-H."/>
            <person name="Song I."/>
            <person name="Kim S."/>
            <person name="Choi T."/>
            <person name="Kim D."/>
            <person name="Ryu S."/>
            <person name="Kim W."/>
        </authorList>
    </citation>
    <scope>NUCLEOTIDE SEQUENCE [LARGE SCALE GENOMIC DNA]</scope>
    <source>
        <tissue evidence="1">Muscle</tissue>
    </source>
</reference>
<dbReference type="Proteomes" id="UP000324222">
    <property type="component" value="Unassembled WGS sequence"/>
</dbReference>
<keyword evidence="2" id="KW-1185">Reference proteome</keyword>